<dbReference type="InterPro" id="IPR009057">
    <property type="entry name" value="Homeodomain-like_sf"/>
</dbReference>
<dbReference type="Pfam" id="PF00440">
    <property type="entry name" value="TetR_N"/>
    <property type="match status" value="1"/>
</dbReference>
<dbReference type="PRINTS" id="PR00400">
    <property type="entry name" value="TETREPRESSOR"/>
</dbReference>
<reference evidence="7 8" key="1">
    <citation type="submission" date="2019-09" db="EMBL/GenBank/DDBJ databases">
        <authorList>
            <person name="Wang X."/>
        </authorList>
    </citation>
    <scope>NUCLEOTIDE SEQUENCE [LARGE SCALE GENOMIC DNA]</scope>
    <source>
        <strain evidence="7 8">CICC 11023</strain>
    </source>
</reference>
<protein>
    <submittedName>
        <fullName evidence="7">TetR family transcriptional regulator</fullName>
    </submittedName>
</protein>
<keyword evidence="3 5" id="KW-0238">DNA-binding</keyword>
<comment type="caution">
    <text evidence="7">The sequence shown here is derived from an EMBL/GenBank/DDBJ whole genome shotgun (WGS) entry which is preliminary data.</text>
</comment>
<sequence length="230" mass="25887">MTVRDTAAENPRRRLPRGTLTTERIVDAALELAQEEGLDAVSMPKLAGRLGCGVMTIYGRIDDKDQLLGLLCARILAEFPLQRTPGLTWEEVLRRYSNALRERMLEYPSLAQMLVERKMWGPQVADLMEWILTELTTAGWSLHNAVQAFRAVQTYTLGFVLYEIPRTRTPTAVDHESWWQHTLVDLPTNDYPVIHAAAQFLPEGPTEGQFHWGLATLIDGLRAGHEGVPA</sequence>
<evidence type="ECO:0000313" key="8">
    <source>
        <dbReference type="Proteomes" id="UP000323876"/>
    </source>
</evidence>
<evidence type="ECO:0000313" key="7">
    <source>
        <dbReference type="EMBL" id="KAA8880629.1"/>
    </source>
</evidence>
<dbReference type="SUPFAM" id="SSF48498">
    <property type="entry name" value="Tetracyclin repressor-like, C-terminal domain"/>
    <property type="match status" value="1"/>
</dbReference>
<feature type="domain" description="HTH tetR-type" evidence="6">
    <location>
        <begin position="19"/>
        <end position="79"/>
    </location>
</feature>
<keyword evidence="8" id="KW-1185">Reference proteome</keyword>
<dbReference type="GO" id="GO:0046677">
    <property type="term" value="P:response to antibiotic"/>
    <property type="evidence" value="ECO:0007669"/>
    <property type="project" value="InterPro"/>
</dbReference>
<keyword evidence="2" id="KW-0805">Transcription regulation</keyword>
<evidence type="ECO:0000256" key="1">
    <source>
        <dbReference type="ARBA" id="ARBA00022491"/>
    </source>
</evidence>
<dbReference type="Gene3D" id="1.10.357.10">
    <property type="entry name" value="Tetracycline Repressor, domain 2"/>
    <property type="match status" value="1"/>
</dbReference>
<dbReference type="SUPFAM" id="SSF46689">
    <property type="entry name" value="Homeodomain-like"/>
    <property type="match status" value="1"/>
</dbReference>
<dbReference type="GO" id="GO:0045892">
    <property type="term" value="P:negative regulation of DNA-templated transcription"/>
    <property type="evidence" value="ECO:0007669"/>
    <property type="project" value="InterPro"/>
</dbReference>
<dbReference type="GO" id="GO:0000976">
    <property type="term" value="F:transcription cis-regulatory region binding"/>
    <property type="evidence" value="ECO:0007669"/>
    <property type="project" value="TreeGrafter"/>
</dbReference>
<evidence type="ECO:0000259" key="6">
    <source>
        <dbReference type="PROSITE" id="PS50977"/>
    </source>
</evidence>
<dbReference type="PROSITE" id="PS50977">
    <property type="entry name" value="HTH_TETR_2"/>
    <property type="match status" value="1"/>
</dbReference>
<dbReference type="Pfam" id="PF02909">
    <property type="entry name" value="TetR_C_1"/>
    <property type="match status" value="1"/>
</dbReference>
<dbReference type="PANTHER" id="PTHR30055">
    <property type="entry name" value="HTH-TYPE TRANSCRIPTIONAL REGULATOR RUTR"/>
    <property type="match status" value="1"/>
</dbReference>
<evidence type="ECO:0000256" key="4">
    <source>
        <dbReference type="ARBA" id="ARBA00023163"/>
    </source>
</evidence>
<dbReference type="InterPro" id="IPR050109">
    <property type="entry name" value="HTH-type_TetR-like_transc_reg"/>
</dbReference>
<proteinExistence type="predicted"/>
<dbReference type="EMBL" id="VXLC01000032">
    <property type="protein sequence ID" value="KAA8880629.1"/>
    <property type="molecule type" value="Genomic_DNA"/>
</dbReference>
<keyword evidence="4" id="KW-0804">Transcription</keyword>
<keyword evidence="1" id="KW-0678">Repressor</keyword>
<dbReference type="GO" id="GO:0003700">
    <property type="term" value="F:DNA-binding transcription factor activity"/>
    <property type="evidence" value="ECO:0007669"/>
    <property type="project" value="TreeGrafter"/>
</dbReference>
<dbReference type="AlphaFoldDB" id="A0A5N0DX40"/>
<name>A0A5N0DX40_9NOCA</name>
<dbReference type="InterPro" id="IPR003012">
    <property type="entry name" value="Tet_transcr_reg_TetR"/>
</dbReference>
<gene>
    <name evidence="7" type="ORF">F3087_40645</name>
</gene>
<feature type="DNA-binding region" description="H-T-H motif" evidence="5">
    <location>
        <begin position="42"/>
        <end position="61"/>
    </location>
</feature>
<dbReference type="RefSeq" id="WP_150407506.1">
    <property type="nucleotide sequence ID" value="NZ_VXLC01000032.1"/>
</dbReference>
<dbReference type="Proteomes" id="UP000323876">
    <property type="component" value="Unassembled WGS sequence"/>
</dbReference>
<dbReference type="OrthoDB" id="4899232at2"/>
<dbReference type="InterPro" id="IPR004111">
    <property type="entry name" value="Repressor_TetR_C"/>
</dbReference>
<dbReference type="InterPro" id="IPR001647">
    <property type="entry name" value="HTH_TetR"/>
</dbReference>
<evidence type="ECO:0000256" key="3">
    <source>
        <dbReference type="ARBA" id="ARBA00023125"/>
    </source>
</evidence>
<evidence type="ECO:0000256" key="2">
    <source>
        <dbReference type="ARBA" id="ARBA00023015"/>
    </source>
</evidence>
<evidence type="ECO:0000256" key="5">
    <source>
        <dbReference type="PROSITE-ProRule" id="PRU00335"/>
    </source>
</evidence>
<accession>A0A5N0DX40</accession>
<organism evidence="7 8">
    <name type="scientific">Nocardia colli</name>
    <dbReference type="NCBI Taxonomy" id="2545717"/>
    <lineage>
        <taxon>Bacteria</taxon>
        <taxon>Bacillati</taxon>
        <taxon>Actinomycetota</taxon>
        <taxon>Actinomycetes</taxon>
        <taxon>Mycobacteriales</taxon>
        <taxon>Nocardiaceae</taxon>
        <taxon>Nocardia</taxon>
    </lineage>
</organism>
<dbReference type="InterPro" id="IPR036271">
    <property type="entry name" value="Tet_transcr_reg_TetR-rel_C_sf"/>
</dbReference>
<dbReference type="PANTHER" id="PTHR30055:SF151">
    <property type="entry name" value="TRANSCRIPTIONAL REGULATORY PROTEIN"/>
    <property type="match status" value="1"/>
</dbReference>